<dbReference type="PROSITE" id="PS50109">
    <property type="entry name" value="HIS_KIN"/>
    <property type="match status" value="1"/>
</dbReference>
<dbReference type="InterPro" id="IPR036890">
    <property type="entry name" value="HATPase_C_sf"/>
</dbReference>
<keyword evidence="9" id="KW-0472">Membrane</keyword>
<sequence length="437" mass="50021">MKYLRINQFFKNDVYILLFAIVAVPLAGELKFYPFHDTFRVSLGTPIFFFSLLLLRNFSSVITGVCTAVSTFFFRVGLDWLTQDHFDFVVSSQMRYPAALYYVMYALLFYILKMSQFHQRPWIIGVLGITIEIIASLTELVFGHMAVGNFLTPSKLLQIFVIAIFRSFFVLSFFSMMKLYEGQLREWQIRQKNQQLLMLLSNLFEEAVHLKKVLQNAESIMKTSYDLYRDLNQAGHYPGLPLEEFSKRALRIAGEVHEIKKDNQRIFAGLSKVIVDEKFVDYMNIYELVPLIIRTNETYGSSLGKKIEFRYRIEGEHQDYHVYLVLSLINNIVVNAVEAIKDKGTITICVTKEGQFVSFQVEDDGPGVPEKQRSLIFKPGFTSKYDESGIASTGIGLSYVKELTEELGGVVTLQDSSKHSGASFIIKIPAYSLVERG</sequence>
<dbReference type="GO" id="GO:0005524">
    <property type="term" value="F:ATP binding"/>
    <property type="evidence" value="ECO:0007669"/>
    <property type="project" value="UniProtKB-KW"/>
</dbReference>
<reference evidence="11 12" key="1">
    <citation type="submission" date="2024-09" db="EMBL/GenBank/DDBJ databases">
        <authorList>
            <person name="Sun Q."/>
            <person name="Mori K."/>
        </authorList>
    </citation>
    <scope>NUCLEOTIDE SEQUENCE [LARGE SCALE GENOMIC DNA]</scope>
    <source>
        <strain evidence="11 12">JCM 11201</strain>
    </source>
</reference>
<organism evidence="11 12">
    <name type="scientific">Ectobacillus funiculus</name>
    <dbReference type="NCBI Taxonomy" id="137993"/>
    <lineage>
        <taxon>Bacteria</taxon>
        <taxon>Bacillati</taxon>
        <taxon>Bacillota</taxon>
        <taxon>Bacilli</taxon>
        <taxon>Bacillales</taxon>
        <taxon>Bacillaceae</taxon>
        <taxon>Ectobacillus</taxon>
    </lineage>
</organism>
<evidence type="ECO:0000256" key="9">
    <source>
        <dbReference type="SAM" id="Phobius"/>
    </source>
</evidence>
<dbReference type="Proteomes" id="UP001589609">
    <property type="component" value="Unassembled WGS sequence"/>
</dbReference>
<evidence type="ECO:0000256" key="2">
    <source>
        <dbReference type="ARBA" id="ARBA00012438"/>
    </source>
</evidence>
<dbReference type="InterPro" id="IPR003594">
    <property type="entry name" value="HATPase_dom"/>
</dbReference>
<keyword evidence="5" id="KW-0547">Nucleotide-binding</keyword>
<dbReference type="InterPro" id="IPR005467">
    <property type="entry name" value="His_kinase_dom"/>
</dbReference>
<keyword evidence="12" id="KW-1185">Reference proteome</keyword>
<gene>
    <name evidence="11" type="ORF">ACFFMS_10850</name>
</gene>
<dbReference type="SMART" id="SM00387">
    <property type="entry name" value="HATPase_c"/>
    <property type="match status" value="1"/>
</dbReference>
<keyword evidence="4" id="KW-0808">Transferase</keyword>
<dbReference type="SUPFAM" id="SSF55874">
    <property type="entry name" value="ATPase domain of HSP90 chaperone/DNA topoisomerase II/histidine kinase"/>
    <property type="match status" value="1"/>
</dbReference>
<dbReference type="PRINTS" id="PR00344">
    <property type="entry name" value="BCTRLSENSOR"/>
</dbReference>
<evidence type="ECO:0000256" key="8">
    <source>
        <dbReference type="ARBA" id="ARBA00023012"/>
    </source>
</evidence>
<accession>A0ABV5WF47</accession>
<keyword evidence="7 11" id="KW-0067">ATP-binding</keyword>
<feature type="transmembrane region" description="Helical" evidence="9">
    <location>
        <begin position="14"/>
        <end position="35"/>
    </location>
</feature>
<evidence type="ECO:0000259" key="10">
    <source>
        <dbReference type="PROSITE" id="PS50109"/>
    </source>
</evidence>
<evidence type="ECO:0000256" key="3">
    <source>
        <dbReference type="ARBA" id="ARBA00022553"/>
    </source>
</evidence>
<dbReference type="EC" id="2.7.13.3" evidence="2"/>
<evidence type="ECO:0000256" key="4">
    <source>
        <dbReference type="ARBA" id="ARBA00022679"/>
    </source>
</evidence>
<evidence type="ECO:0000313" key="12">
    <source>
        <dbReference type="Proteomes" id="UP001589609"/>
    </source>
</evidence>
<dbReference type="InterPro" id="IPR050980">
    <property type="entry name" value="2C_sensor_his_kinase"/>
</dbReference>
<dbReference type="PANTHER" id="PTHR44936:SF9">
    <property type="entry name" value="SENSOR PROTEIN CREC"/>
    <property type="match status" value="1"/>
</dbReference>
<feature type="transmembrane region" description="Helical" evidence="9">
    <location>
        <begin position="47"/>
        <end position="74"/>
    </location>
</feature>
<feature type="transmembrane region" description="Helical" evidence="9">
    <location>
        <begin position="124"/>
        <end position="147"/>
    </location>
</feature>
<keyword evidence="3" id="KW-0597">Phosphoprotein</keyword>
<evidence type="ECO:0000256" key="7">
    <source>
        <dbReference type="ARBA" id="ARBA00022840"/>
    </source>
</evidence>
<evidence type="ECO:0000256" key="6">
    <source>
        <dbReference type="ARBA" id="ARBA00022777"/>
    </source>
</evidence>
<feature type="transmembrane region" description="Helical" evidence="9">
    <location>
        <begin position="94"/>
        <end position="112"/>
    </location>
</feature>
<dbReference type="Pfam" id="PF02518">
    <property type="entry name" value="HATPase_c"/>
    <property type="match status" value="1"/>
</dbReference>
<evidence type="ECO:0000256" key="1">
    <source>
        <dbReference type="ARBA" id="ARBA00000085"/>
    </source>
</evidence>
<keyword evidence="9" id="KW-0812">Transmembrane</keyword>
<dbReference type="RefSeq" id="WP_379949262.1">
    <property type="nucleotide sequence ID" value="NZ_JBHMAF010000049.1"/>
</dbReference>
<dbReference type="InterPro" id="IPR004358">
    <property type="entry name" value="Sig_transdc_His_kin-like_C"/>
</dbReference>
<feature type="transmembrane region" description="Helical" evidence="9">
    <location>
        <begin position="159"/>
        <end position="180"/>
    </location>
</feature>
<feature type="domain" description="Histidine kinase" evidence="10">
    <location>
        <begin position="325"/>
        <end position="432"/>
    </location>
</feature>
<comment type="caution">
    <text evidence="11">The sequence shown here is derived from an EMBL/GenBank/DDBJ whole genome shotgun (WGS) entry which is preliminary data.</text>
</comment>
<dbReference type="EMBL" id="JBHMAF010000049">
    <property type="protein sequence ID" value="MFB9758960.1"/>
    <property type="molecule type" value="Genomic_DNA"/>
</dbReference>
<keyword evidence="8" id="KW-0902">Two-component regulatory system</keyword>
<dbReference type="PANTHER" id="PTHR44936">
    <property type="entry name" value="SENSOR PROTEIN CREC"/>
    <property type="match status" value="1"/>
</dbReference>
<dbReference type="Gene3D" id="3.30.565.10">
    <property type="entry name" value="Histidine kinase-like ATPase, C-terminal domain"/>
    <property type="match status" value="1"/>
</dbReference>
<proteinExistence type="predicted"/>
<evidence type="ECO:0000313" key="11">
    <source>
        <dbReference type="EMBL" id="MFB9758960.1"/>
    </source>
</evidence>
<name>A0ABV5WF47_9BACI</name>
<keyword evidence="6" id="KW-0418">Kinase</keyword>
<protein>
    <recommendedName>
        <fullName evidence="2">histidine kinase</fullName>
        <ecNumber evidence="2">2.7.13.3</ecNumber>
    </recommendedName>
</protein>
<keyword evidence="9" id="KW-1133">Transmembrane helix</keyword>
<evidence type="ECO:0000256" key="5">
    <source>
        <dbReference type="ARBA" id="ARBA00022741"/>
    </source>
</evidence>
<comment type="catalytic activity">
    <reaction evidence="1">
        <text>ATP + protein L-histidine = ADP + protein N-phospho-L-histidine.</text>
        <dbReference type="EC" id="2.7.13.3"/>
    </reaction>
</comment>